<reference evidence="2 3" key="1">
    <citation type="submission" date="2018-10" db="EMBL/GenBank/DDBJ databases">
        <title>Phylogenomics of Brevibacillus.</title>
        <authorList>
            <person name="Dunlap C."/>
        </authorList>
    </citation>
    <scope>NUCLEOTIDE SEQUENCE [LARGE SCALE GENOMIC DNA]</scope>
    <source>
        <strain evidence="2 3">JCM 15085</strain>
    </source>
</reference>
<evidence type="ECO:0008006" key="4">
    <source>
        <dbReference type="Google" id="ProtNLM"/>
    </source>
</evidence>
<dbReference type="EMBL" id="RHHT01000027">
    <property type="protein sequence ID" value="RNB78029.1"/>
    <property type="molecule type" value="Genomic_DNA"/>
</dbReference>
<keyword evidence="1" id="KW-0472">Membrane</keyword>
<accession>A0A3M8CR59</accession>
<keyword evidence="1" id="KW-1133">Transmembrane helix</keyword>
<gene>
    <name evidence="2" type="ORF">EDM58_13575</name>
</gene>
<evidence type="ECO:0000313" key="2">
    <source>
        <dbReference type="EMBL" id="RNB78029.1"/>
    </source>
</evidence>
<feature type="transmembrane region" description="Helical" evidence="1">
    <location>
        <begin position="6"/>
        <end position="23"/>
    </location>
</feature>
<dbReference type="AlphaFoldDB" id="A0A3M8CR59"/>
<dbReference type="Proteomes" id="UP000281915">
    <property type="component" value="Unassembled WGS sequence"/>
</dbReference>
<organism evidence="2 3">
    <name type="scientific">Brevibacillus panacihumi</name>
    <dbReference type="NCBI Taxonomy" id="497735"/>
    <lineage>
        <taxon>Bacteria</taxon>
        <taxon>Bacillati</taxon>
        <taxon>Bacillota</taxon>
        <taxon>Bacilli</taxon>
        <taxon>Bacillales</taxon>
        <taxon>Paenibacillaceae</taxon>
        <taxon>Brevibacillus</taxon>
    </lineage>
</organism>
<name>A0A3M8CR59_9BACL</name>
<keyword evidence="1" id="KW-0812">Transmembrane</keyword>
<dbReference type="RefSeq" id="WP_122913789.1">
    <property type="nucleotide sequence ID" value="NZ_RHHT01000027.1"/>
</dbReference>
<evidence type="ECO:0000313" key="3">
    <source>
        <dbReference type="Proteomes" id="UP000281915"/>
    </source>
</evidence>
<comment type="caution">
    <text evidence="2">The sequence shown here is derived from an EMBL/GenBank/DDBJ whole genome shotgun (WGS) entry which is preliminary data.</text>
</comment>
<evidence type="ECO:0000256" key="1">
    <source>
        <dbReference type="SAM" id="Phobius"/>
    </source>
</evidence>
<protein>
    <recommendedName>
        <fullName evidence="4">DUF4944 domain-containing protein</fullName>
    </recommendedName>
</protein>
<sequence length="154" mass="17580">MKVKRILSFGALLIIFIGVFLLFNHSQTWSYHFQGSSDHWEGQCILTPNRDKSMVLFVGKLKPKTSSNITQFTVQTDLVIGRPKGTWESPDFKEGKPLQIFTSSAGNGSISFRAGMSTEEINRIFYRDLVFEITWNDDSGMHTETIFLKFVPSY</sequence>
<proteinExistence type="predicted"/>